<feature type="domain" description="SpaA-like prealbumin fold" evidence="8">
    <location>
        <begin position="328"/>
        <end position="423"/>
    </location>
</feature>
<dbReference type="InterPro" id="IPR048052">
    <property type="entry name" value="FM1-like"/>
</dbReference>
<organism evidence="9 10">
    <name type="scientific">Streptococcus moroccensis</name>
    <dbReference type="NCBI Taxonomy" id="1451356"/>
    <lineage>
        <taxon>Bacteria</taxon>
        <taxon>Bacillati</taxon>
        <taxon>Bacillota</taxon>
        <taxon>Bacilli</taxon>
        <taxon>Lactobacillales</taxon>
        <taxon>Streptococcaceae</taxon>
        <taxon>Streptococcus</taxon>
    </lineage>
</organism>
<keyword evidence="3" id="KW-0732">Signal</keyword>
<reference evidence="9 10" key="1">
    <citation type="submission" date="2023-07" db="EMBL/GenBank/DDBJ databases">
        <title>Genomic Encyclopedia of Type Strains, Phase IV (KMG-IV): sequencing the most valuable type-strain genomes for metagenomic binning, comparative biology and taxonomic classification.</title>
        <authorList>
            <person name="Goeker M."/>
        </authorList>
    </citation>
    <scope>NUCLEOTIDE SEQUENCE [LARGE SCALE GENOMIC DNA]</scope>
    <source>
        <strain evidence="9 10">DSM 105143</strain>
    </source>
</reference>
<evidence type="ECO:0000259" key="8">
    <source>
        <dbReference type="Pfam" id="PF17802"/>
    </source>
</evidence>
<name>A0ABT9YU26_9STRE</name>
<sequence>MKKQFKPFAALIVATILIVVAILPKFSVFAAQIGTTGKITVENTGKDATYNAYKIFDATYQGNAVSYTIPDNHVSIYKNDTKFNELFNTQENGGKTYVTVKENVADTDIANWAKTIKEIGNISSSANATGNGSSVTLSNLSFGYYYVSTSLKEGATVMVTSVNPNATIQEKNNEADWGDTGGKTVGDQNKTYAIGNTVPYTLNYLNAVRYSNGEKVTQYVVEDSFPQGITFTEGSIKVFVNEVELQASAYTINESSASGFKITIPWVNNEGEFIYDNETSMIKVTYNGVLTNKANIGSADSDSNKNTAKINPNTETDDEGKTVHVYTGQITIDKVDGQNNNKLAGAEFVLKNEQGQFLNVADETGKISWGEQSAATKFTTDTDGKAEIKGLDEGTYYLVETKAPDGYNLLQGETQVTLTKAENVTGDTDSFIVTATVKNNTGTELPSTGGVGTTILYTVGAILVVGGSVILLARRRARM</sequence>
<dbReference type="RefSeq" id="WP_307122573.1">
    <property type="nucleotide sequence ID" value="NZ_JAUSTM010000027.1"/>
</dbReference>
<feature type="region of interest" description="Disordered" evidence="5">
    <location>
        <begin position="296"/>
        <end position="320"/>
    </location>
</feature>
<keyword evidence="6" id="KW-0812">Transmembrane</keyword>
<evidence type="ECO:0000256" key="2">
    <source>
        <dbReference type="ARBA" id="ARBA00022525"/>
    </source>
</evidence>
<keyword evidence="6" id="KW-1133">Transmembrane helix</keyword>
<evidence type="ECO:0000313" key="10">
    <source>
        <dbReference type="Proteomes" id="UP001223079"/>
    </source>
</evidence>
<evidence type="ECO:0000259" key="7">
    <source>
        <dbReference type="Pfam" id="PF00746"/>
    </source>
</evidence>
<evidence type="ECO:0000256" key="6">
    <source>
        <dbReference type="SAM" id="Phobius"/>
    </source>
</evidence>
<evidence type="ECO:0000256" key="3">
    <source>
        <dbReference type="ARBA" id="ARBA00022729"/>
    </source>
</evidence>
<dbReference type="EMBL" id="JAUSTM010000027">
    <property type="protein sequence ID" value="MDQ0223427.1"/>
    <property type="molecule type" value="Genomic_DNA"/>
</dbReference>
<evidence type="ECO:0000256" key="5">
    <source>
        <dbReference type="SAM" id="MobiDB-lite"/>
    </source>
</evidence>
<keyword evidence="4" id="KW-0572">Peptidoglycan-anchor</keyword>
<dbReference type="Gene3D" id="2.60.40.740">
    <property type="match status" value="1"/>
</dbReference>
<keyword evidence="6" id="KW-0472">Membrane</keyword>
<dbReference type="Pfam" id="PF17802">
    <property type="entry name" value="SpaA"/>
    <property type="match status" value="1"/>
</dbReference>
<feature type="transmembrane region" description="Helical" evidence="6">
    <location>
        <begin position="455"/>
        <end position="473"/>
    </location>
</feature>
<dbReference type="InterPro" id="IPR013783">
    <property type="entry name" value="Ig-like_fold"/>
</dbReference>
<dbReference type="InterPro" id="IPR041033">
    <property type="entry name" value="SpaA_PFL_dom_1"/>
</dbReference>
<feature type="domain" description="Gram-positive cocci surface proteins LPxTG" evidence="7">
    <location>
        <begin position="438"/>
        <end position="476"/>
    </location>
</feature>
<feature type="compositionally biased region" description="Polar residues" evidence="5">
    <location>
        <begin position="296"/>
        <end position="314"/>
    </location>
</feature>
<accession>A0ABT9YU26</accession>
<comment type="caution">
    <text evidence="9">The sequence shown here is derived from an EMBL/GenBank/DDBJ whole genome shotgun (WGS) entry which is preliminary data.</text>
</comment>
<dbReference type="Gene3D" id="2.60.40.10">
    <property type="entry name" value="Immunoglobulins"/>
    <property type="match status" value="1"/>
</dbReference>
<keyword evidence="2" id="KW-0964">Secreted</keyword>
<proteinExistence type="predicted"/>
<gene>
    <name evidence="9" type="ORF">J2S23_002003</name>
</gene>
<dbReference type="Proteomes" id="UP001223079">
    <property type="component" value="Unassembled WGS sequence"/>
</dbReference>
<dbReference type="SUPFAM" id="SSF49478">
    <property type="entry name" value="Cna protein B-type domain"/>
    <property type="match status" value="1"/>
</dbReference>
<dbReference type="NCBIfam" id="TIGR01167">
    <property type="entry name" value="LPXTG_anchor"/>
    <property type="match status" value="1"/>
</dbReference>
<dbReference type="InterPro" id="IPR019931">
    <property type="entry name" value="LPXTG_anchor"/>
</dbReference>
<keyword evidence="10" id="KW-1185">Reference proteome</keyword>
<evidence type="ECO:0000256" key="4">
    <source>
        <dbReference type="ARBA" id="ARBA00023088"/>
    </source>
</evidence>
<dbReference type="Pfam" id="PF00746">
    <property type="entry name" value="Gram_pos_anchor"/>
    <property type="match status" value="1"/>
</dbReference>
<evidence type="ECO:0000313" key="9">
    <source>
        <dbReference type="EMBL" id="MDQ0223427.1"/>
    </source>
</evidence>
<evidence type="ECO:0000256" key="1">
    <source>
        <dbReference type="ARBA" id="ARBA00022512"/>
    </source>
</evidence>
<dbReference type="NCBIfam" id="NF033902">
    <property type="entry name" value="iso_D2_wall_anc"/>
    <property type="match status" value="1"/>
</dbReference>
<protein>
    <submittedName>
        <fullName evidence="9">LPXTG-motif cell wall-anchored protein</fullName>
    </submittedName>
</protein>
<keyword evidence="1" id="KW-0134">Cell wall</keyword>